<evidence type="ECO:0000313" key="9">
    <source>
        <dbReference type="Proteomes" id="UP001208570"/>
    </source>
</evidence>
<dbReference type="Proteomes" id="UP001208570">
    <property type="component" value="Unassembled WGS sequence"/>
</dbReference>
<gene>
    <name evidence="8" type="ORF">LSH36_242g02006</name>
</gene>
<dbReference type="InterPro" id="IPR019406">
    <property type="entry name" value="APLF_PBZ"/>
</dbReference>
<comment type="caution">
    <text evidence="8">The sequence shown here is derived from an EMBL/GenBank/DDBJ whole genome shotgun (WGS) entry which is preliminary data.</text>
</comment>
<dbReference type="EMBL" id="JAODUP010000242">
    <property type="protein sequence ID" value="KAK2155339.1"/>
    <property type="molecule type" value="Genomic_DNA"/>
</dbReference>
<feature type="compositionally biased region" description="Basic and acidic residues" evidence="6">
    <location>
        <begin position="23"/>
        <end position="41"/>
    </location>
</feature>
<dbReference type="PANTHER" id="PTHR13386:SF1">
    <property type="entry name" value="HISTONE PARYLATION FACTOR 1"/>
    <property type="match status" value="1"/>
</dbReference>
<dbReference type="Pfam" id="PF10283">
    <property type="entry name" value="zf-CCHH"/>
    <property type="match status" value="1"/>
</dbReference>
<keyword evidence="4" id="KW-0158">Chromosome</keyword>
<keyword evidence="5" id="KW-0539">Nucleus</keyword>
<evidence type="ECO:0000313" key="8">
    <source>
        <dbReference type="EMBL" id="KAK2155339.1"/>
    </source>
</evidence>
<reference evidence="8" key="1">
    <citation type="journal article" date="2023" name="Mol. Biol. Evol.">
        <title>Third-Generation Sequencing Reveals the Adaptive Role of the Epigenome in Three Deep-Sea Polychaetes.</title>
        <authorList>
            <person name="Perez M."/>
            <person name="Aroh O."/>
            <person name="Sun Y."/>
            <person name="Lan Y."/>
            <person name="Juniper S.K."/>
            <person name="Young C.R."/>
            <person name="Angers B."/>
            <person name="Qian P.Y."/>
        </authorList>
    </citation>
    <scope>NUCLEOTIDE SEQUENCE</scope>
    <source>
        <strain evidence="8">P08H-3</strain>
    </source>
</reference>
<evidence type="ECO:0000256" key="3">
    <source>
        <dbReference type="ARBA" id="ARBA00010803"/>
    </source>
</evidence>
<name>A0AAD9JLL3_9ANNE</name>
<feature type="region of interest" description="Disordered" evidence="6">
    <location>
        <begin position="21"/>
        <end position="43"/>
    </location>
</feature>
<dbReference type="GO" id="GO:0005694">
    <property type="term" value="C:chromosome"/>
    <property type="evidence" value="ECO:0007669"/>
    <property type="project" value="UniProtKB-SubCell"/>
</dbReference>
<evidence type="ECO:0000256" key="2">
    <source>
        <dbReference type="ARBA" id="ARBA00004286"/>
    </source>
</evidence>
<accession>A0AAD9JLL3</accession>
<comment type="subcellular location">
    <subcellularLocation>
        <location evidence="2">Chromosome</location>
    </subcellularLocation>
    <subcellularLocation>
        <location evidence="1">Nucleus</location>
    </subcellularLocation>
</comment>
<evidence type="ECO:0000259" key="7">
    <source>
        <dbReference type="Pfam" id="PF10283"/>
    </source>
</evidence>
<evidence type="ECO:0000256" key="1">
    <source>
        <dbReference type="ARBA" id="ARBA00004123"/>
    </source>
</evidence>
<dbReference type="GO" id="GO:0006974">
    <property type="term" value="P:DNA damage response"/>
    <property type="evidence" value="ECO:0007669"/>
    <property type="project" value="InterPro"/>
</dbReference>
<proteinExistence type="inferred from homology"/>
<dbReference type="PANTHER" id="PTHR13386">
    <property type="entry name" value="HISTONE PARYLATION FACTOR 1"/>
    <property type="match status" value="1"/>
</dbReference>
<sequence>MSKYDDKPICKYGAKCYRKNRKHLEEYMHPDDKDESTEPEKKKAKIDQFFTKKGSVNKCDQDTGGESDDVKDNETSTVAGQCSGYIRDPESSTQEESETSEDPPSPADIRENIKQKFLMEMPDDFYNFWEFSKTLNDTNPTDALKSTLGLVLVGPYDVLDGKHKTVKHPCYLRHWRYYYDPPEFMTIIKGDDKTQFHFGYYR</sequence>
<protein>
    <recommendedName>
        <fullName evidence="7">PBZ-type domain-containing protein</fullName>
    </recommendedName>
</protein>
<feature type="domain" description="PBZ-type" evidence="7">
    <location>
        <begin position="7"/>
        <end position="32"/>
    </location>
</feature>
<comment type="similarity">
    <text evidence="3">Belongs to the HPF1 family.</text>
</comment>
<organism evidence="8 9">
    <name type="scientific">Paralvinella palmiformis</name>
    <dbReference type="NCBI Taxonomy" id="53620"/>
    <lineage>
        <taxon>Eukaryota</taxon>
        <taxon>Metazoa</taxon>
        <taxon>Spiralia</taxon>
        <taxon>Lophotrochozoa</taxon>
        <taxon>Annelida</taxon>
        <taxon>Polychaeta</taxon>
        <taxon>Sedentaria</taxon>
        <taxon>Canalipalpata</taxon>
        <taxon>Terebellida</taxon>
        <taxon>Terebelliformia</taxon>
        <taxon>Alvinellidae</taxon>
        <taxon>Paralvinella</taxon>
    </lineage>
</organism>
<evidence type="ECO:0000256" key="5">
    <source>
        <dbReference type="ARBA" id="ARBA00023242"/>
    </source>
</evidence>
<dbReference type="AlphaFoldDB" id="A0AAD9JLL3"/>
<dbReference type="GO" id="GO:0042393">
    <property type="term" value="F:histone binding"/>
    <property type="evidence" value="ECO:0007669"/>
    <property type="project" value="InterPro"/>
</dbReference>
<feature type="region of interest" description="Disordered" evidence="6">
    <location>
        <begin position="55"/>
        <end position="108"/>
    </location>
</feature>
<dbReference type="GO" id="GO:0072572">
    <property type="term" value="F:poly-ADP-D-ribose binding"/>
    <property type="evidence" value="ECO:0007669"/>
    <property type="project" value="TreeGrafter"/>
</dbReference>
<dbReference type="Pfam" id="PF10228">
    <property type="entry name" value="HPF1"/>
    <property type="match status" value="1"/>
</dbReference>
<dbReference type="GO" id="GO:0005634">
    <property type="term" value="C:nucleus"/>
    <property type="evidence" value="ECO:0007669"/>
    <property type="project" value="UniProtKB-SubCell"/>
</dbReference>
<keyword evidence="9" id="KW-1185">Reference proteome</keyword>
<evidence type="ECO:0000256" key="6">
    <source>
        <dbReference type="SAM" id="MobiDB-lite"/>
    </source>
</evidence>
<dbReference type="InterPro" id="IPR019361">
    <property type="entry name" value="HPF1"/>
</dbReference>
<evidence type="ECO:0000256" key="4">
    <source>
        <dbReference type="ARBA" id="ARBA00022454"/>
    </source>
</evidence>